<dbReference type="InterPro" id="IPR002781">
    <property type="entry name" value="TM_pro_TauE-like"/>
</dbReference>
<evidence type="ECO:0000256" key="8">
    <source>
        <dbReference type="RuleBase" id="RU363041"/>
    </source>
</evidence>
<comment type="similarity">
    <text evidence="2 8">Belongs to the 4-toluene sulfonate uptake permease (TSUP) (TC 2.A.102) family.</text>
</comment>
<keyword evidence="4 8" id="KW-1003">Cell membrane</keyword>
<dbReference type="EMBL" id="CP027668">
    <property type="protein sequence ID" value="AVO45781.1"/>
    <property type="molecule type" value="Genomic_DNA"/>
</dbReference>
<dbReference type="GO" id="GO:0005886">
    <property type="term" value="C:plasma membrane"/>
    <property type="evidence" value="ECO:0007669"/>
    <property type="project" value="UniProtKB-SubCell"/>
</dbReference>
<accession>A0A2S0NCX6</accession>
<feature type="transmembrane region" description="Helical" evidence="8">
    <location>
        <begin position="95"/>
        <end position="114"/>
    </location>
</feature>
<evidence type="ECO:0000256" key="3">
    <source>
        <dbReference type="ARBA" id="ARBA00022448"/>
    </source>
</evidence>
<name>A0A2S0NCX6_9HYPH</name>
<evidence type="ECO:0000256" key="6">
    <source>
        <dbReference type="ARBA" id="ARBA00022989"/>
    </source>
</evidence>
<evidence type="ECO:0000313" key="10">
    <source>
        <dbReference type="Proteomes" id="UP000237889"/>
    </source>
</evidence>
<dbReference type="Proteomes" id="UP000237889">
    <property type="component" value="Chromosome"/>
</dbReference>
<evidence type="ECO:0000256" key="7">
    <source>
        <dbReference type="ARBA" id="ARBA00023136"/>
    </source>
</evidence>
<protein>
    <recommendedName>
        <fullName evidence="8">Probable membrane transporter protein</fullName>
    </recommendedName>
</protein>
<feature type="transmembrane region" description="Helical" evidence="8">
    <location>
        <begin position="120"/>
        <end position="140"/>
    </location>
</feature>
<evidence type="ECO:0000256" key="4">
    <source>
        <dbReference type="ARBA" id="ARBA00022475"/>
    </source>
</evidence>
<comment type="subcellular location">
    <subcellularLocation>
        <location evidence="1 8">Cell membrane</location>
        <topology evidence="1 8">Multi-pass membrane protein</topology>
    </subcellularLocation>
</comment>
<feature type="transmembrane region" description="Helical" evidence="8">
    <location>
        <begin position="152"/>
        <end position="178"/>
    </location>
</feature>
<keyword evidence="6 8" id="KW-1133">Transmembrane helix</keyword>
<evidence type="ECO:0000256" key="1">
    <source>
        <dbReference type="ARBA" id="ARBA00004651"/>
    </source>
</evidence>
<keyword evidence="10" id="KW-1185">Reference proteome</keyword>
<dbReference type="OrthoDB" id="9795324at2"/>
<evidence type="ECO:0000313" key="9">
    <source>
        <dbReference type="EMBL" id="AVO45781.1"/>
    </source>
</evidence>
<dbReference type="KEGG" id="phr:C6569_12285"/>
<evidence type="ECO:0000256" key="5">
    <source>
        <dbReference type="ARBA" id="ARBA00022692"/>
    </source>
</evidence>
<dbReference type="PANTHER" id="PTHR30269:SF37">
    <property type="entry name" value="MEMBRANE TRANSPORTER PROTEIN"/>
    <property type="match status" value="1"/>
</dbReference>
<feature type="transmembrane region" description="Helical" evidence="8">
    <location>
        <begin position="62"/>
        <end position="83"/>
    </location>
</feature>
<organism evidence="9 10">
    <name type="scientific">Phreatobacter cathodiphilus</name>
    <dbReference type="NCBI Taxonomy" id="1868589"/>
    <lineage>
        <taxon>Bacteria</taxon>
        <taxon>Pseudomonadati</taxon>
        <taxon>Pseudomonadota</taxon>
        <taxon>Alphaproteobacteria</taxon>
        <taxon>Hyphomicrobiales</taxon>
        <taxon>Phreatobacteraceae</taxon>
        <taxon>Phreatobacter</taxon>
    </lineage>
</organism>
<feature type="transmembrane region" description="Helical" evidence="8">
    <location>
        <begin position="190"/>
        <end position="211"/>
    </location>
</feature>
<feature type="transmembrane region" description="Helical" evidence="8">
    <location>
        <begin position="243"/>
        <end position="264"/>
    </location>
</feature>
<keyword evidence="3" id="KW-0813">Transport</keyword>
<sequence length="269" mass="28274">MPRKRRENPGNARRPPPLDLLAALGSPPPIAVVVAAFFAGTVRGYTGFGSAMIFMPVAGAYLGPKAAIGIMSIIDAVMQLAMIRSTWRHARWGEIGPLFVGYVVGLPLGVWLLVTIDPTPVRWVTSLSIVLVLTLLLTIGRIERSPGLPATLGTGLASGLISGLASLGGMVLSLFWLAGPSHNAGVRGSSVAFFVPASVISITLLALAGIYTPEVFRAAAWTIIPYGVGIGIGSLLFERADPRMFRPVAFAVIATAALTSLPLLDRLLR</sequence>
<feature type="transmembrane region" description="Helical" evidence="8">
    <location>
        <begin position="218"/>
        <end position="237"/>
    </location>
</feature>
<dbReference type="Pfam" id="PF01925">
    <property type="entry name" value="TauE"/>
    <property type="match status" value="1"/>
</dbReference>
<dbReference type="AlphaFoldDB" id="A0A2S0NCX6"/>
<proteinExistence type="inferred from homology"/>
<dbReference type="PANTHER" id="PTHR30269">
    <property type="entry name" value="TRANSMEMBRANE PROTEIN YFCA"/>
    <property type="match status" value="1"/>
</dbReference>
<dbReference type="InterPro" id="IPR052017">
    <property type="entry name" value="TSUP"/>
</dbReference>
<feature type="transmembrane region" description="Helical" evidence="8">
    <location>
        <begin position="20"/>
        <end position="42"/>
    </location>
</feature>
<evidence type="ECO:0000256" key="2">
    <source>
        <dbReference type="ARBA" id="ARBA00009142"/>
    </source>
</evidence>
<reference evidence="9 10" key="1">
    <citation type="submission" date="2018-03" db="EMBL/GenBank/DDBJ databases">
        <title>Genome sequencing of Phreatobacter sp.</title>
        <authorList>
            <person name="Kim S.-J."/>
            <person name="Heo J."/>
            <person name="Kwon S.-W."/>
        </authorList>
    </citation>
    <scope>NUCLEOTIDE SEQUENCE [LARGE SCALE GENOMIC DNA]</scope>
    <source>
        <strain evidence="9 10">S-12</strain>
    </source>
</reference>
<keyword evidence="5 8" id="KW-0812">Transmembrane</keyword>
<keyword evidence="7 8" id="KW-0472">Membrane</keyword>
<gene>
    <name evidence="9" type="ORF">C6569_12285</name>
</gene>